<evidence type="ECO:0000313" key="3">
    <source>
        <dbReference type="EMBL" id="EDM74393.1"/>
    </source>
</evidence>
<keyword evidence="2" id="KW-1133">Transmembrane helix</keyword>
<feature type="region of interest" description="Disordered" evidence="1">
    <location>
        <begin position="1"/>
        <end position="68"/>
    </location>
</feature>
<dbReference type="AlphaFoldDB" id="A6GI91"/>
<feature type="compositionally biased region" description="Gly residues" evidence="1">
    <location>
        <begin position="232"/>
        <end position="242"/>
    </location>
</feature>
<comment type="caution">
    <text evidence="3">The sequence shown here is derived from an EMBL/GenBank/DDBJ whole genome shotgun (WGS) entry which is preliminary data.</text>
</comment>
<evidence type="ECO:0000256" key="1">
    <source>
        <dbReference type="SAM" id="MobiDB-lite"/>
    </source>
</evidence>
<keyword evidence="2" id="KW-0812">Transmembrane</keyword>
<feature type="non-terminal residue" evidence="3">
    <location>
        <position position="275"/>
    </location>
</feature>
<dbReference type="EMBL" id="ABCS01000132">
    <property type="protein sequence ID" value="EDM74393.1"/>
    <property type="molecule type" value="Genomic_DNA"/>
</dbReference>
<feature type="region of interest" description="Disordered" evidence="1">
    <location>
        <begin position="137"/>
        <end position="275"/>
    </location>
</feature>
<accession>A6GI91</accession>
<evidence type="ECO:0000313" key="4">
    <source>
        <dbReference type="Proteomes" id="UP000005801"/>
    </source>
</evidence>
<evidence type="ECO:0000256" key="2">
    <source>
        <dbReference type="SAM" id="Phobius"/>
    </source>
</evidence>
<proteinExistence type="predicted"/>
<keyword evidence="4" id="KW-1185">Reference proteome</keyword>
<feature type="compositionally biased region" description="Polar residues" evidence="1">
    <location>
        <begin position="1"/>
        <end position="12"/>
    </location>
</feature>
<keyword evidence="2" id="KW-0472">Membrane</keyword>
<feature type="compositionally biased region" description="Acidic residues" evidence="1">
    <location>
        <begin position="162"/>
        <end position="172"/>
    </location>
</feature>
<organism evidence="3 4">
    <name type="scientific">Plesiocystis pacifica SIR-1</name>
    <dbReference type="NCBI Taxonomy" id="391625"/>
    <lineage>
        <taxon>Bacteria</taxon>
        <taxon>Pseudomonadati</taxon>
        <taxon>Myxococcota</taxon>
        <taxon>Polyangia</taxon>
        <taxon>Nannocystales</taxon>
        <taxon>Nannocystaceae</taxon>
        <taxon>Plesiocystis</taxon>
    </lineage>
</organism>
<feature type="compositionally biased region" description="Low complexity" evidence="1">
    <location>
        <begin position="98"/>
        <end position="111"/>
    </location>
</feature>
<feature type="compositionally biased region" description="Gly residues" evidence="1">
    <location>
        <begin position="252"/>
        <end position="263"/>
    </location>
</feature>
<name>A6GI91_9BACT</name>
<dbReference type="Proteomes" id="UP000005801">
    <property type="component" value="Unassembled WGS sequence"/>
</dbReference>
<reference evidence="3 4" key="1">
    <citation type="submission" date="2007-06" db="EMBL/GenBank/DDBJ databases">
        <authorList>
            <person name="Shimkets L."/>
            <person name="Ferriera S."/>
            <person name="Johnson J."/>
            <person name="Kravitz S."/>
            <person name="Beeson K."/>
            <person name="Sutton G."/>
            <person name="Rogers Y.-H."/>
            <person name="Friedman R."/>
            <person name="Frazier M."/>
            <person name="Venter J.C."/>
        </authorList>
    </citation>
    <scope>NUCLEOTIDE SEQUENCE [LARGE SCALE GENOMIC DNA]</scope>
    <source>
        <strain evidence="3 4">SIR-1</strain>
    </source>
</reference>
<protein>
    <submittedName>
        <fullName evidence="3">Uncharacterized protein</fullName>
    </submittedName>
</protein>
<feature type="region of interest" description="Disordered" evidence="1">
    <location>
        <begin position="85"/>
        <end position="113"/>
    </location>
</feature>
<sequence length="275" mass="26530">MAQDNNTDTNLFPESDGEKESSGLQDILSVAAAIKDKPKASDEPTAGDSGVIVFSAGPADLGDSDDDDEDAALFGSFSGGLGGGLVAAGPLDPEPSTSVAEAKPVAAPPAESEGRGPLLLIAGVLALALVGGGAVMFSGGKTEAPVAEAQPEQPVAQVGAEPEQEEEAEVEPPQDSAASELAGADAGEPVEEAAETAGETGEGETGGTAGETSGFDEDDPMGQKEGLLAAGSGTGGKAGGSGKWDPGKDTAGDGGAADAGAGGDDVVDPLALADT</sequence>
<gene>
    <name evidence="3" type="ORF">PPSIR1_17055</name>
</gene>
<feature type="transmembrane region" description="Helical" evidence="2">
    <location>
        <begin position="118"/>
        <end position="137"/>
    </location>
</feature>